<keyword evidence="3" id="KW-1185">Reference proteome</keyword>
<dbReference type="Proteomes" id="UP001331515">
    <property type="component" value="Unassembled WGS sequence"/>
</dbReference>
<protein>
    <submittedName>
        <fullName evidence="2">Uncharacterized protein</fullName>
    </submittedName>
</protein>
<comment type="caution">
    <text evidence="2">The sequence shown here is derived from an EMBL/GenBank/DDBJ whole genome shotgun (WGS) entry which is preliminary data.</text>
</comment>
<evidence type="ECO:0000256" key="1">
    <source>
        <dbReference type="SAM" id="MobiDB-lite"/>
    </source>
</evidence>
<organism evidence="2 3">
    <name type="scientific">Champsocephalus gunnari</name>
    <name type="common">Mackerel icefish</name>
    <dbReference type="NCBI Taxonomy" id="52237"/>
    <lineage>
        <taxon>Eukaryota</taxon>
        <taxon>Metazoa</taxon>
        <taxon>Chordata</taxon>
        <taxon>Craniata</taxon>
        <taxon>Vertebrata</taxon>
        <taxon>Euteleostomi</taxon>
        <taxon>Actinopterygii</taxon>
        <taxon>Neopterygii</taxon>
        <taxon>Teleostei</taxon>
        <taxon>Neoteleostei</taxon>
        <taxon>Acanthomorphata</taxon>
        <taxon>Eupercaria</taxon>
        <taxon>Perciformes</taxon>
        <taxon>Notothenioidei</taxon>
        <taxon>Channichthyidae</taxon>
        <taxon>Champsocephalus</taxon>
    </lineage>
</organism>
<reference evidence="2 3" key="1">
    <citation type="journal article" date="2023" name="Mol. Biol. Evol.">
        <title>Genomics of Secondarily Temperate Adaptation in the Only Non-Antarctic Icefish.</title>
        <authorList>
            <person name="Rivera-Colon A.G."/>
            <person name="Rayamajhi N."/>
            <person name="Minhas B.F."/>
            <person name="Madrigal G."/>
            <person name="Bilyk K.T."/>
            <person name="Yoon V."/>
            <person name="Hune M."/>
            <person name="Gregory S."/>
            <person name="Cheng C.H.C."/>
            <person name="Catchen J.M."/>
        </authorList>
    </citation>
    <scope>NUCLEOTIDE SEQUENCE [LARGE SCALE GENOMIC DNA]</scope>
    <source>
        <tissue evidence="2">White muscle</tissue>
    </source>
</reference>
<feature type="compositionally biased region" description="Basic and acidic residues" evidence="1">
    <location>
        <begin position="1"/>
        <end position="11"/>
    </location>
</feature>
<feature type="compositionally biased region" description="Polar residues" evidence="1">
    <location>
        <begin position="29"/>
        <end position="44"/>
    </location>
</feature>
<evidence type="ECO:0000313" key="3">
    <source>
        <dbReference type="Proteomes" id="UP001331515"/>
    </source>
</evidence>
<gene>
    <name evidence="2" type="ORF">CgunFtcFv8_013885</name>
</gene>
<dbReference type="EMBL" id="JAURVH010001514">
    <property type="protein sequence ID" value="KAK5933399.1"/>
    <property type="molecule type" value="Genomic_DNA"/>
</dbReference>
<accession>A0AAN8I9Q7</accession>
<sequence>MPDVCPEKSQNDTDSASCEPLLEVRQDTDNSLSSPNDNESSYVDDSQENTSSACSSSSTTSSTKDEEKQKYFTHKLPEQNWKT</sequence>
<evidence type="ECO:0000313" key="2">
    <source>
        <dbReference type="EMBL" id="KAK5933399.1"/>
    </source>
</evidence>
<name>A0AAN8I9Q7_CHAGU</name>
<feature type="region of interest" description="Disordered" evidence="1">
    <location>
        <begin position="1"/>
        <end position="83"/>
    </location>
</feature>
<feature type="compositionally biased region" description="Low complexity" evidence="1">
    <location>
        <begin position="50"/>
        <end position="62"/>
    </location>
</feature>
<proteinExistence type="predicted"/>
<dbReference type="AlphaFoldDB" id="A0AAN8I9Q7"/>